<dbReference type="SUPFAM" id="SSF53335">
    <property type="entry name" value="S-adenosyl-L-methionine-dependent methyltransferases"/>
    <property type="match status" value="1"/>
</dbReference>
<evidence type="ECO:0000259" key="1">
    <source>
        <dbReference type="Pfam" id="PF13649"/>
    </source>
</evidence>
<protein>
    <submittedName>
        <fullName evidence="2">Methyltransferase domain-containing protein</fullName>
    </submittedName>
</protein>
<feature type="domain" description="Methyltransferase" evidence="1">
    <location>
        <begin position="36"/>
        <end position="126"/>
    </location>
</feature>
<keyword evidence="2" id="KW-0808">Transferase</keyword>
<dbReference type="RefSeq" id="WP_161839126.1">
    <property type="nucleotide sequence ID" value="NZ_CP048000.1"/>
</dbReference>
<name>A0A6P1TQ35_9FIRM</name>
<dbReference type="EMBL" id="CP048000">
    <property type="protein sequence ID" value="QHQ62302.1"/>
    <property type="molecule type" value="Genomic_DNA"/>
</dbReference>
<dbReference type="KEGG" id="anr:Ana3638_17180"/>
<dbReference type="CDD" id="cd02440">
    <property type="entry name" value="AdoMet_MTases"/>
    <property type="match status" value="1"/>
</dbReference>
<organism evidence="2 3">
    <name type="scientific">Anaerocolumna sedimenticola</name>
    <dbReference type="NCBI Taxonomy" id="2696063"/>
    <lineage>
        <taxon>Bacteria</taxon>
        <taxon>Bacillati</taxon>
        <taxon>Bacillota</taxon>
        <taxon>Clostridia</taxon>
        <taxon>Lachnospirales</taxon>
        <taxon>Lachnospiraceae</taxon>
        <taxon>Anaerocolumna</taxon>
    </lineage>
</organism>
<dbReference type="GO" id="GO:0032259">
    <property type="term" value="P:methylation"/>
    <property type="evidence" value="ECO:0007669"/>
    <property type="project" value="UniProtKB-KW"/>
</dbReference>
<proteinExistence type="predicted"/>
<dbReference type="AlphaFoldDB" id="A0A6P1TQ35"/>
<dbReference type="Pfam" id="PF13649">
    <property type="entry name" value="Methyltransf_25"/>
    <property type="match status" value="1"/>
</dbReference>
<dbReference type="InterPro" id="IPR041698">
    <property type="entry name" value="Methyltransf_25"/>
</dbReference>
<evidence type="ECO:0000313" key="3">
    <source>
        <dbReference type="Proteomes" id="UP000464314"/>
    </source>
</evidence>
<dbReference type="Gene3D" id="3.40.50.150">
    <property type="entry name" value="Vaccinia Virus protein VP39"/>
    <property type="match status" value="1"/>
</dbReference>
<reference evidence="2 3" key="1">
    <citation type="submission" date="2020-01" db="EMBL/GenBank/DDBJ databases">
        <title>Genome analysis of Anaerocolumna sp. CBA3638.</title>
        <authorList>
            <person name="Kim J."/>
            <person name="Roh S.W."/>
        </authorList>
    </citation>
    <scope>NUCLEOTIDE SEQUENCE [LARGE SCALE GENOMIC DNA]</scope>
    <source>
        <strain evidence="2 3">CBA3638</strain>
    </source>
</reference>
<keyword evidence="3" id="KW-1185">Reference proteome</keyword>
<dbReference type="Proteomes" id="UP000464314">
    <property type="component" value="Chromosome"/>
</dbReference>
<accession>A0A6P1TQ35</accession>
<evidence type="ECO:0000313" key="2">
    <source>
        <dbReference type="EMBL" id="QHQ62302.1"/>
    </source>
</evidence>
<keyword evidence="2" id="KW-0489">Methyltransferase</keyword>
<gene>
    <name evidence="2" type="ORF">Ana3638_17180</name>
</gene>
<sequence>MYWDEVIKMKTNENIKYDGWLDRYLLGKVSEITTLIELGCGWGDDTSFLHTLNCNLISCDISSESMKFIHKYFPDIETRQFDLREKFPFQNETADYIVADLCLHYFDNIELNRILLEIIRVTKTNGMLYVRVNSINDTNYGVGQGKQISEGIYMTETGKKRFFDKSNILNTFKIFKIIDMEEVILMKYGEAKIAWELVLQKM</sequence>
<dbReference type="InterPro" id="IPR029063">
    <property type="entry name" value="SAM-dependent_MTases_sf"/>
</dbReference>
<dbReference type="GO" id="GO:0008168">
    <property type="term" value="F:methyltransferase activity"/>
    <property type="evidence" value="ECO:0007669"/>
    <property type="project" value="UniProtKB-KW"/>
</dbReference>